<dbReference type="SMART" id="SM00220">
    <property type="entry name" value="S_TKc"/>
    <property type="match status" value="1"/>
</dbReference>
<evidence type="ECO:0000256" key="1">
    <source>
        <dbReference type="ARBA" id="ARBA00022741"/>
    </source>
</evidence>
<dbReference type="AlphaFoldDB" id="A0A250XID1"/>
<evidence type="ECO:0000256" key="2">
    <source>
        <dbReference type="ARBA" id="ARBA00022840"/>
    </source>
</evidence>
<dbReference type="PANTHER" id="PTHR24055">
    <property type="entry name" value="MITOGEN-ACTIVATED PROTEIN KINASE"/>
    <property type="match status" value="1"/>
</dbReference>
<dbReference type="Gene3D" id="1.10.510.10">
    <property type="entry name" value="Transferase(Phosphotransferase) domain 1"/>
    <property type="match status" value="1"/>
</dbReference>
<dbReference type="SUPFAM" id="SSF56112">
    <property type="entry name" value="Protein kinase-like (PK-like)"/>
    <property type="match status" value="1"/>
</dbReference>
<dbReference type="Pfam" id="PF00069">
    <property type="entry name" value="Pkinase"/>
    <property type="match status" value="1"/>
</dbReference>
<protein>
    <recommendedName>
        <fullName evidence="5">Protein kinase domain-containing protein</fullName>
    </recommendedName>
</protein>
<proteinExistence type="predicted"/>
<organism evidence="6 7">
    <name type="scientific">Chlamydomonas eustigma</name>
    <dbReference type="NCBI Taxonomy" id="1157962"/>
    <lineage>
        <taxon>Eukaryota</taxon>
        <taxon>Viridiplantae</taxon>
        <taxon>Chlorophyta</taxon>
        <taxon>core chlorophytes</taxon>
        <taxon>Chlorophyceae</taxon>
        <taxon>CS clade</taxon>
        <taxon>Chlamydomonadales</taxon>
        <taxon>Chlamydomonadaceae</taxon>
        <taxon>Chlamydomonas</taxon>
    </lineage>
</organism>
<feature type="region of interest" description="Disordered" evidence="3">
    <location>
        <begin position="820"/>
        <end position="840"/>
    </location>
</feature>
<keyword evidence="2" id="KW-0067">ATP-binding</keyword>
<name>A0A250XID1_9CHLO</name>
<evidence type="ECO:0000259" key="5">
    <source>
        <dbReference type="PROSITE" id="PS50011"/>
    </source>
</evidence>
<keyword evidence="4" id="KW-0812">Transmembrane</keyword>
<gene>
    <name evidence="6" type="ORF">CEUSTIGMA_g10264.t1</name>
</gene>
<dbReference type="Gene3D" id="3.30.200.20">
    <property type="entry name" value="Phosphorylase Kinase, domain 1"/>
    <property type="match status" value="1"/>
</dbReference>
<dbReference type="STRING" id="1157962.A0A250XID1"/>
<dbReference type="PROSITE" id="PS50011">
    <property type="entry name" value="PROTEIN_KINASE_DOM"/>
    <property type="match status" value="1"/>
</dbReference>
<accession>A0A250XID1</accession>
<evidence type="ECO:0000256" key="3">
    <source>
        <dbReference type="SAM" id="MobiDB-lite"/>
    </source>
</evidence>
<evidence type="ECO:0000313" key="7">
    <source>
        <dbReference type="Proteomes" id="UP000232323"/>
    </source>
</evidence>
<feature type="transmembrane region" description="Helical" evidence="4">
    <location>
        <begin position="220"/>
        <end position="239"/>
    </location>
</feature>
<dbReference type="InterPro" id="IPR008271">
    <property type="entry name" value="Ser/Thr_kinase_AS"/>
</dbReference>
<feature type="compositionally biased region" description="Polar residues" evidence="3">
    <location>
        <begin position="820"/>
        <end position="830"/>
    </location>
</feature>
<dbReference type="EMBL" id="BEGY01000087">
    <property type="protein sequence ID" value="GAX82838.1"/>
    <property type="molecule type" value="Genomic_DNA"/>
</dbReference>
<evidence type="ECO:0000256" key="4">
    <source>
        <dbReference type="SAM" id="Phobius"/>
    </source>
</evidence>
<dbReference type="InterPro" id="IPR050117">
    <property type="entry name" value="MAPK"/>
</dbReference>
<dbReference type="PROSITE" id="PS00108">
    <property type="entry name" value="PROTEIN_KINASE_ST"/>
    <property type="match status" value="1"/>
</dbReference>
<keyword evidence="4" id="KW-1133">Transmembrane helix</keyword>
<keyword evidence="7" id="KW-1185">Reference proteome</keyword>
<dbReference type="InterPro" id="IPR000719">
    <property type="entry name" value="Prot_kinase_dom"/>
</dbReference>
<keyword evidence="4" id="KW-0472">Membrane</keyword>
<reference evidence="6 7" key="1">
    <citation type="submission" date="2017-08" db="EMBL/GenBank/DDBJ databases">
        <title>Acidophilic green algal genome provides insights into adaptation to an acidic environment.</title>
        <authorList>
            <person name="Hirooka S."/>
            <person name="Hirose Y."/>
            <person name="Kanesaki Y."/>
            <person name="Higuchi S."/>
            <person name="Fujiwara T."/>
            <person name="Onuma R."/>
            <person name="Era A."/>
            <person name="Ohbayashi R."/>
            <person name="Uzuka A."/>
            <person name="Nozaki H."/>
            <person name="Yoshikawa H."/>
            <person name="Miyagishima S.Y."/>
        </authorList>
    </citation>
    <scope>NUCLEOTIDE SEQUENCE [LARGE SCALE GENOMIC DNA]</scope>
    <source>
        <strain evidence="6 7">NIES-2499</strain>
    </source>
</reference>
<dbReference type="GO" id="GO:0004672">
    <property type="term" value="F:protein kinase activity"/>
    <property type="evidence" value="ECO:0007669"/>
    <property type="project" value="InterPro"/>
</dbReference>
<dbReference type="Proteomes" id="UP000232323">
    <property type="component" value="Unassembled WGS sequence"/>
</dbReference>
<keyword evidence="1" id="KW-0547">Nucleotide-binding</keyword>
<feature type="domain" description="Protein kinase" evidence="5">
    <location>
        <begin position="4"/>
        <end position="325"/>
    </location>
</feature>
<comment type="caution">
    <text evidence="6">The sequence shown here is derived from an EMBL/GenBank/DDBJ whole genome shotgun (WGS) entry which is preliminary data.</text>
</comment>
<dbReference type="InterPro" id="IPR011009">
    <property type="entry name" value="Kinase-like_dom_sf"/>
</dbReference>
<dbReference type="GO" id="GO:0005524">
    <property type="term" value="F:ATP binding"/>
    <property type="evidence" value="ECO:0007669"/>
    <property type="project" value="UniProtKB-KW"/>
</dbReference>
<feature type="region of interest" description="Disordered" evidence="3">
    <location>
        <begin position="633"/>
        <end position="684"/>
    </location>
</feature>
<evidence type="ECO:0000313" key="6">
    <source>
        <dbReference type="EMBL" id="GAX82838.1"/>
    </source>
</evidence>
<feature type="compositionally biased region" description="Polar residues" evidence="3">
    <location>
        <begin position="672"/>
        <end position="684"/>
    </location>
</feature>
<sequence>MQRFETVKKVAEGSYGVVYLCHDKQEKNNRVAIKVFLQANSNPQIFKSAVREAEILQLCKGHPNIVQIQHAYRSESGRAYIVLEYLPKTVSCIISDFSGNGGLPLPLVWTLLRQLLQALRFLHKQQIVHRDLKPANLMVTDSQVLKVIDFGLSRQCRPHHDVLTDYVQTRWYRPPELLVGSSYGYEVDIWAVGALFMYGLKMKSLCQTFTLCVDCKELSIVFFIAGCIAAEMVLVTPIFPGKNSLHQLQLIMNCFGNLPRRFMTLCQPLVEDSKLKLPKEGASTGIKEKLPQGAPKELVSFIASCLQLDPLMRPSAEELLRLPQFQQQSHHAAVAAASRSYFSNSSKCGADTVTSSLSPDALDTSLGTAAALKLLTKDQQHQQQDVIVSVPRHVKCAGAADPVVAPAVHNSVMKVRESSAARYRGISESGLKMHTPLSGLAERSNHLPNEESAKIGIGHTPTAGGHVRLAVVTTTHFRDTVKSSPRCSSSVINSGASNISSDAGLPTRPGAPFPALARAADSSSVVLRKAPGTAGPVAAAAPAQSDFSYYRTGSPHIVQKPRPAAKSSHDGHLPKIASKQISQMLVAAPDKGVADQSVPRHWCKSLSCNMEGMDKEDAGKYCHASYSFAKSVRGRDGNNPHVQATDAAGSSHHGASRHMAARKSVSFKGRSSRFSMNGGSHPSGSVLMASTESNMLMSRLSMVDANADPDSGECTAYDGDDSSFGTSATPERSSAGCGNIVRPRFTVSGKGQKISGCHNRVANARKVDFMFRSLDLNPSLVRAKVSEQGYVDTETEEGGVVNVQGPRVHSTSRDISFSDHIQSQHGSANRSGGGDYQHAGHISEEDLSDNEYIERAGQGSEGLYVHIKQNAAMSLR</sequence>